<comment type="caution">
    <text evidence="2">The sequence shown here is derived from an EMBL/GenBank/DDBJ whole genome shotgun (WGS) entry which is preliminary data.</text>
</comment>
<accession>A0A6L5YB81</accession>
<name>A0A6L5YB81_9BACT</name>
<proteinExistence type="predicted"/>
<dbReference type="InterPro" id="IPR050767">
    <property type="entry name" value="Sel1_AlgK"/>
</dbReference>
<feature type="compositionally biased region" description="Basic residues" evidence="1">
    <location>
        <begin position="463"/>
        <end position="477"/>
    </location>
</feature>
<feature type="region of interest" description="Disordered" evidence="1">
    <location>
        <begin position="460"/>
        <end position="483"/>
    </location>
</feature>
<sequence>MKLVRVAVFVMQHHTQIFKFIFLEKEPQGDPMEKTKFAAALLVSVVFVLPARGAPTEKAETPAAFSKSDKRTGQGLRAWFDGREREAEEIFSRITRENSPDPVPYHALAILLSDRQRDYSRITELYNRHKALSPESGDAYGAILPILDEYARKGCVQAQLLLARAQDWGLAAAPDGIHPMLWLRRAADGGYAQAQRELGLLYETGEKLEKDTARAIALYSKAAAQNDAFAMKFLAVLYLNGNNPAYRRTAFELLKRADRANLPEAQLLLAQLYQKGIFVKKDAKQAVRWYEKAARNGSSEAMNILAWRYENGEGVTRSPAKALQWYKAAAERGEHNALFRLGVLYYTGKHVAADHALAFEYFKKAAELGDVTAWYNVAWLNKTGDGTAQNFREAKTWFERAALSGNSRAQVNLGVMYANGEGFPVDFEEACFWFELSKLCGNEDAQQGLDFVAPQLDEAAKDRARRRAQRTFKRMRRQRDEQP</sequence>
<dbReference type="PANTHER" id="PTHR11102">
    <property type="entry name" value="SEL-1-LIKE PROTEIN"/>
    <property type="match status" value="1"/>
</dbReference>
<organism evidence="2 3">
    <name type="scientific">Pyramidobacter porci</name>
    <dbReference type="NCBI Taxonomy" id="2605789"/>
    <lineage>
        <taxon>Bacteria</taxon>
        <taxon>Thermotogati</taxon>
        <taxon>Synergistota</taxon>
        <taxon>Synergistia</taxon>
        <taxon>Synergistales</taxon>
        <taxon>Dethiosulfovibrionaceae</taxon>
        <taxon>Pyramidobacter</taxon>
    </lineage>
</organism>
<dbReference type="PANTHER" id="PTHR11102:SF160">
    <property type="entry name" value="ERAD-ASSOCIATED E3 UBIQUITIN-PROTEIN LIGASE COMPONENT HRD3"/>
    <property type="match status" value="1"/>
</dbReference>
<keyword evidence="3" id="KW-1185">Reference proteome</keyword>
<evidence type="ECO:0000313" key="2">
    <source>
        <dbReference type="EMBL" id="MST54757.1"/>
    </source>
</evidence>
<dbReference type="SMART" id="SM00671">
    <property type="entry name" value="SEL1"/>
    <property type="match status" value="8"/>
</dbReference>
<dbReference type="Proteomes" id="UP000473699">
    <property type="component" value="Unassembled WGS sequence"/>
</dbReference>
<dbReference type="EMBL" id="VUNH01000001">
    <property type="protein sequence ID" value="MST54757.1"/>
    <property type="molecule type" value="Genomic_DNA"/>
</dbReference>
<dbReference type="Gene3D" id="1.25.40.10">
    <property type="entry name" value="Tetratricopeptide repeat domain"/>
    <property type="match status" value="2"/>
</dbReference>
<dbReference type="InterPro" id="IPR011990">
    <property type="entry name" value="TPR-like_helical_dom_sf"/>
</dbReference>
<evidence type="ECO:0000313" key="3">
    <source>
        <dbReference type="Proteomes" id="UP000473699"/>
    </source>
</evidence>
<dbReference type="InterPro" id="IPR006597">
    <property type="entry name" value="Sel1-like"/>
</dbReference>
<dbReference type="AlphaFoldDB" id="A0A6L5YB81"/>
<dbReference type="Pfam" id="PF08238">
    <property type="entry name" value="Sel1"/>
    <property type="match status" value="8"/>
</dbReference>
<gene>
    <name evidence="2" type="ORF">FYJ74_01640</name>
</gene>
<protein>
    <submittedName>
        <fullName evidence="2">SEL1-like repeat protein</fullName>
    </submittedName>
</protein>
<dbReference type="SUPFAM" id="SSF81901">
    <property type="entry name" value="HCP-like"/>
    <property type="match status" value="2"/>
</dbReference>
<reference evidence="2 3" key="1">
    <citation type="submission" date="2019-08" db="EMBL/GenBank/DDBJ databases">
        <title>In-depth cultivation of the pig gut microbiome towards novel bacterial diversity and tailored functional studies.</title>
        <authorList>
            <person name="Wylensek D."/>
            <person name="Hitch T.C.A."/>
            <person name="Clavel T."/>
        </authorList>
    </citation>
    <scope>NUCLEOTIDE SEQUENCE [LARGE SCALE GENOMIC DNA]</scope>
    <source>
        <strain evidence="2 3">SM-530-WT-4B</strain>
    </source>
</reference>
<evidence type="ECO:0000256" key="1">
    <source>
        <dbReference type="SAM" id="MobiDB-lite"/>
    </source>
</evidence>